<evidence type="ECO:0000313" key="16">
    <source>
        <dbReference type="Proteomes" id="UP000472676"/>
    </source>
</evidence>
<keyword evidence="6" id="KW-0408">Iron</keyword>
<keyword evidence="10 11" id="KW-0998">Cell outer membrane</keyword>
<organism evidence="15 16">
    <name type="scientific">Solimonas terrae</name>
    <dbReference type="NCBI Taxonomy" id="1396819"/>
    <lineage>
        <taxon>Bacteria</taxon>
        <taxon>Pseudomonadati</taxon>
        <taxon>Pseudomonadota</taxon>
        <taxon>Gammaproteobacteria</taxon>
        <taxon>Nevskiales</taxon>
        <taxon>Nevskiaceae</taxon>
        <taxon>Solimonas</taxon>
    </lineage>
</organism>
<dbReference type="AlphaFoldDB" id="A0A6M2BW99"/>
<comment type="similarity">
    <text evidence="11">Belongs to the TonB-dependent receptor family.</text>
</comment>
<evidence type="ECO:0000256" key="10">
    <source>
        <dbReference type="ARBA" id="ARBA00023237"/>
    </source>
</evidence>
<evidence type="ECO:0000256" key="11">
    <source>
        <dbReference type="PROSITE-ProRule" id="PRU01360"/>
    </source>
</evidence>
<proteinExistence type="inferred from homology"/>
<feature type="domain" description="TonB-dependent receptor plug" evidence="14">
    <location>
        <begin position="105"/>
        <end position="216"/>
    </location>
</feature>
<feature type="region of interest" description="Disordered" evidence="12">
    <location>
        <begin position="35"/>
        <end position="62"/>
    </location>
</feature>
<evidence type="ECO:0000256" key="13">
    <source>
        <dbReference type="SAM" id="SignalP"/>
    </source>
</evidence>
<dbReference type="Gene3D" id="2.40.170.20">
    <property type="entry name" value="TonB-dependent receptor, beta-barrel domain"/>
    <property type="match status" value="2"/>
</dbReference>
<dbReference type="InterPro" id="IPR039426">
    <property type="entry name" value="TonB-dep_rcpt-like"/>
</dbReference>
<feature type="compositionally biased region" description="Low complexity" evidence="12">
    <location>
        <begin position="45"/>
        <end position="62"/>
    </location>
</feature>
<keyword evidence="16" id="KW-1185">Reference proteome</keyword>
<evidence type="ECO:0000256" key="2">
    <source>
        <dbReference type="ARBA" id="ARBA00022448"/>
    </source>
</evidence>
<comment type="subcellular location">
    <subcellularLocation>
        <location evidence="1 11">Cell outer membrane</location>
        <topology evidence="1 11">Multi-pass membrane protein</topology>
    </subcellularLocation>
</comment>
<evidence type="ECO:0000256" key="4">
    <source>
        <dbReference type="ARBA" id="ARBA00022496"/>
    </source>
</evidence>
<dbReference type="Pfam" id="PF07715">
    <property type="entry name" value="Plug"/>
    <property type="match status" value="1"/>
</dbReference>
<keyword evidence="2 11" id="KW-0813">Transport</keyword>
<keyword evidence="9 11" id="KW-0472">Membrane</keyword>
<evidence type="ECO:0000256" key="6">
    <source>
        <dbReference type="ARBA" id="ARBA00023004"/>
    </source>
</evidence>
<keyword evidence="3 11" id="KW-1134">Transmembrane beta strand</keyword>
<evidence type="ECO:0000256" key="5">
    <source>
        <dbReference type="ARBA" id="ARBA00022692"/>
    </source>
</evidence>
<keyword evidence="15" id="KW-0675">Receptor</keyword>
<feature type="chain" id="PRO_5026791419" evidence="13">
    <location>
        <begin position="29"/>
        <end position="864"/>
    </location>
</feature>
<evidence type="ECO:0000256" key="1">
    <source>
        <dbReference type="ARBA" id="ARBA00004571"/>
    </source>
</evidence>
<evidence type="ECO:0000256" key="9">
    <source>
        <dbReference type="ARBA" id="ARBA00023136"/>
    </source>
</evidence>
<accession>A0A6M2BW99</accession>
<dbReference type="PROSITE" id="PS52016">
    <property type="entry name" value="TONB_DEPENDENT_REC_3"/>
    <property type="match status" value="1"/>
</dbReference>
<dbReference type="SUPFAM" id="SSF56935">
    <property type="entry name" value="Porins"/>
    <property type="match status" value="1"/>
</dbReference>
<keyword evidence="5 11" id="KW-0812">Transmembrane</keyword>
<evidence type="ECO:0000313" key="15">
    <source>
        <dbReference type="EMBL" id="NGY06259.1"/>
    </source>
</evidence>
<dbReference type="RefSeq" id="WP_166259399.1">
    <property type="nucleotide sequence ID" value="NZ_JAAMOW010000008.1"/>
</dbReference>
<dbReference type="InterPro" id="IPR036942">
    <property type="entry name" value="Beta-barrel_TonB_sf"/>
</dbReference>
<dbReference type="Proteomes" id="UP000472676">
    <property type="component" value="Unassembled WGS sequence"/>
</dbReference>
<evidence type="ECO:0000259" key="14">
    <source>
        <dbReference type="Pfam" id="PF07715"/>
    </source>
</evidence>
<dbReference type="GO" id="GO:0009279">
    <property type="term" value="C:cell outer membrane"/>
    <property type="evidence" value="ECO:0007669"/>
    <property type="project" value="UniProtKB-SubCell"/>
</dbReference>
<comment type="caution">
    <text evidence="15">The sequence shown here is derived from an EMBL/GenBank/DDBJ whole genome shotgun (WGS) entry which is preliminary data.</text>
</comment>
<sequence>MAMRIVVKTTAVIAGAGLLLGAIGRVHAQDAATLPAATSGRGEQAPVADDAAASPAAGADAGPLPTLAVAPLDGADARGALPVQNEKPGRIAEILVTARRVAESQQEVPIAITTMSAADLQREAINSPQDLQGRVPSLVVSTSSQMRNTESPAIRGQGQDFGTSPGVIIYFAEVPLPGDPIASNQGGPGKFLDLSDIQILKGSQGTLFGRNTTGGAMLLEPTRPKDAIEGSLRAEYTSYSGQGYEGVFNTPLFSDRLLLRAAAKYFDRDGFTHDVVTGKDYDNKHFWTGRLGLTWRPFDPVENYLVGYYTDSQDNGTGAVIEDINREELNQGIAASIGLGVLSQIPGLDLSQTANLGCLVLDTFGPSKNCGQDILDEQHARGDRHVQLSADPDDILKTGGVIDQLNVDITDEMRIRNIASYSTFKHHYRWDIDGSRAAFTDYNPDDDHFEADLDNYTEELQLQGTSLNGLLRFALGGYYEHANIDGYSQATALFIQSVLAQYQMTKESYAPYAQGTLDLGYLADALSGLSLTAGARYTTDKTHIDATFVQTALGTLKLVDDAFSNDIKDSAPTYTVGLDYKFGANLVYGKVSRGYKTGGEAPDSVNPDHRVYKPEYVTNYEIGQKSDFEMFGMPARLNTSAYYTDYSDLQKSATDTYLRPNAVNLTPTVGVTVYNVGKASIAGFELEGTLKPTDSLTLIATYGYTKAEYKKFDLLIGDILPHLDCTGTHVQKGNVADLHCVPVQNTPRNQFSVSARYLWPFDPSYGDIESSLTYAWTDRRYGAQTTLPEDEPGSWLPAYGLLNGSIHWDKIFGSAFDVQLYGTNLTNEKYRLSNSSIWHLTFFRSSVYSEPRIIGVQMGYRWGQ</sequence>
<keyword evidence="13" id="KW-0732">Signal</keyword>
<protein>
    <submittedName>
        <fullName evidence="15">TonB-dependent receptor</fullName>
    </submittedName>
</protein>
<keyword evidence="7" id="KW-0406">Ion transport</keyword>
<reference evidence="15 16" key="1">
    <citation type="journal article" date="2014" name="Int. J. Syst. Evol. Microbiol.">
        <title>Solimonas terrae sp. nov., isolated from soil.</title>
        <authorList>
            <person name="Kim S.J."/>
            <person name="Moon J.Y."/>
            <person name="Weon H.Y."/>
            <person name="Ahn J.H."/>
            <person name="Chen W.M."/>
            <person name="Kwon S.W."/>
        </authorList>
    </citation>
    <scope>NUCLEOTIDE SEQUENCE [LARGE SCALE GENOMIC DNA]</scope>
    <source>
        <strain evidence="15 16">KIS83-12</strain>
    </source>
</reference>
<evidence type="ECO:0000256" key="12">
    <source>
        <dbReference type="SAM" id="MobiDB-lite"/>
    </source>
</evidence>
<name>A0A6M2BW99_9GAMM</name>
<keyword evidence="8" id="KW-0798">TonB box</keyword>
<dbReference type="GO" id="GO:0006826">
    <property type="term" value="P:iron ion transport"/>
    <property type="evidence" value="ECO:0007669"/>
    <property type="project" value="UniProtKB-KW"/>
</dbReference>
<dbReference type="EMBL" id="JAAMOW010000008">
    <property type="protein sequence ID" value="NGY06259.1"/>
    <property type="molecule type" value="Genomic_DNA"/>
</dbReference>
<evidence type="ECO:0000256" key="8">
    <source>
        <dbReference type="ARBA" id="ARBA00023077"/>
    </source>
</evidence>
<dbReference type="PANTHER" id="PTHR32552:SF81">
    <property type="entry name" value="TONB-DEPENDENT OUTER MEMBRANE RECEPTOR"/>
    <property type="match status" value="1"/>
</dbReference>
<evidence type="ECO:0000256" key="3">
    <source>
        <dbReference type="ARBA" id="ARBA00022452"/>
    </source>
</evidence>
<feature type="signal peptide" evidence="13">
    <location>
        <begin position="1"/>
        <end position="28"/>
    </location>
</feature>
<evidence type="ECO:0000256" key="7">
    <source>
        <dbReference type="ARBA" id="ARBA00023065"/>
    </source>
</evidence>
<dbReference type="PANTHER" id="PTHR32552">
    <property type="entry name" value="FERRICHROME IRON RECEPTOR-RELATED"/>
    <property type="match status" value="1"/>
</dbReference>
<keyword evidence="4" id="KW-0410">Iron transport</keyword>
<dbReference type="InterPro" id="IPR012910">
    <property type="entry name" value="Plug_dom"/>
</dbReference>
<gene>
    <name evidence="15" type="ORF">G7Y85_15910</name>
</gene>